<feature type="compositionally biased region" description="Polar residues" evidence="1">
    <location>
        <begin position="90"/>
        <end position="100"/>
    </location>
</feature>
<evidence type="ECO:0000256" key="1">
    <source>
        <dbReference type="SAM" id="MobiDB-lite"/>
    </source>
</evidence>
<accession>A0A1I7V4Y7</accession>
<evidence type="ECO:0000313" key="3">
    <source>
        <dbReference type="WBParaSite" id="Csp11.Scaffold8.g27.t1"/>
    </source>
</evidence>
<proteinExistence type="predicted"/>
<protein>
    <submittedName>
        <fullName evidence="3">Uncharacterized protein</fullName>
    </submittedName>
</protein>
<dbReference type="Proteomes" id="UP000095282">
    <property type="component" value="Unplaced"/>
</dbReference>
<dbReference type="AlphaFoldDB" id="A0A1I7V4Y7"/>
<evidence type="ECO:0000313" key="2">
    <source>
        <dbReference type="Proteomes" id="UP000095282"/>
    </source>
</evidence>
<feature type="compositionally biased region" description="Basic and acidic residues" evidence="1">
    <location>
        <begin position="41"/>
        <end position="59"/>
    </location>
</feature>
<reference evidence="3" key="1">
    <citation type="submission" date="2016-11" db="UniProtKB">
        <authorList>
            <consortium name="WormBaseParasite"/>
        </authorList>
    </citation>
    <scope>IDENTIFICATION</scope>
</reference>
<dbReference type="eggNOG" id="ENOG502TIK5">
    <property type="taxonomic scope" value="Eukaryota"/>
</dbReference>
<dbReference type="WBParaSite" id="Csp11.Scaffold8.g27.t1">
    <property type="protein sequence ID" value="Csp11.Scaffold8.g27.t1"/>
    <property type="gene ID" value="Csp11.Scaffold8.g27"/>
</dbReference>
<sequence>MDQTTTSKEDQNEHPEEDVDEDLTNPNLYEESMAEITLNETKNDVNAGHDSDPFDRSGEYDEEVNLDAPPPITPDIPEISTDVLISLRNRATSSEASSDVRNPFSDSEDERKNGNSK</sequence>
<organism evidence="2 3">
    <name type="scientific">Caenorhabditis tropicalis</name>
    <dbReference type="NCBI Taxonomy" id="1561998"/>
    <lineage>
        <taxon>Eukaryota</taxon>
        <taxon>Metazoa</taxon>
        <taxon>Ecdysozoa</taxon>
        <taxon>Nematoda</taxon>
        <taxon>Chromadorea</taxon>
        <taxon>Rhabditida</taxon>
        <taxon>Rhabditina</taxon>
        <taxon>Rhabditomorpha</taxon>
        <taxon>Rhabditoidea</taxon>
        <taxon>Rhabditidae</taxon>
        <taxon>Peloderinae</taxon>
        <taxon>Caenorhabditis</taxon>
    </lineage>
</organism>
<name>A0A1I7V4Y7_9PELO</name>
<feature type="region of interest" description="Disordered" evidence="1">
    <location>
        <begin position="90"/>
        <end position="117"/>
    </location>
</feature>
<keyword evidence="2" id="KW-1185">Reference proteome</keyword>
<feature type="region of interest" description="Disordered" evidence="1">
    <location>
        <begin position="1"/>
        <end position="78"/>
    </location>
</feature>